<organism evidence="4 5">
    <name type="scientific">Intestinibaculum porci</name>
    <dbReference type="NCBI Taxonomy" id="2487118"/>
    <lineage>
        <taxon>Bacteria</taxon>
        <taxon>Bacillati</taxon>
        <taxon>Bacillota</taxon>
        <taxon>Erysipelotrichia</taxon>
        <taxon>Erysipelotrichales</taxon>
        <taxon>Erysipelotrichaceae</taxon>
        <taxon>Intestinibaculum</taxon>
    </lineage>
</organism>
<dbReference type="Proteomes" id="UP000268059">
    <property type="component" value="Chromosome"/>
</dbReference>
<dbReference type="InterPro" id="IPR009057">
    <property type="entry name" value="Homeodomain-like_sf"/>
</dbReference>
<dbReference type="FunCoup" id="A0A3G9J7F9">
    <property type="interactions" value="16"/>
</dbReference>
<feature type="domain" description="HTH tetR-type" evidence="3">
    <location>
        <begin position="6"/>
        <end position="66"/>
    </location>
</feature>
<dbReference type="OrthoDB" id="9810250at2"/>
<protein>
    <recommendedName>
        <fullName evidence="3">HTH tetR-type domain-containing protein</fullName>
    </recommendedName>
</protein>
<dbReference type="Gene3D" id="1.10.357.10">
    <property type="entry name" value="Tetracycline Repressor, domain 2"/>
    <property type="match status" value="1"/>
</dbReference>
<evidence type="ECO:0000313" key="5">
    <source>
        <dbReference type="Proteomes" id="UP000268059"/>
    </source>
</evidence>
<reference evidence="4 5" key="1">
    <citation type="submission" date="2018-11" db="EMBL/GenBank/DDBJ databases">
        <title>Novel Erysipelotrichaceae bacterium isolated from small intestine of a swine.</title>
        <authorList>
            <person name="Kim J.S."/>
            <person name="Choe H."/>
            <person name="Lee Y.R."/>
            <person name="Kim K.M."/>
            <person name="Park D.S."/>
        </authorList>
    </citation>
    <scope>NUCLEOTIDE SEQUENCE [LARGE SCALE GENOMIC DNA]</scope>
    <source>
        <strain evidence="4 5">SG0102</strain>
    </source>
</reference>
<evidence type="ECO:0000313" key="4">
    <source>
        <dbReference type="EMBL" id="BBH26492.1"/>
    </source>
</evidence>
<name>A0A3G9J7F9_9FIRM</name>
<dbReference type="PANTHER" id="PTHR43479">
    <property type="entry name" value="ACREF/ENVCD OPERON REPRESSOR-RELATED"/>
    <property type="match status" value="1"/>
</dbReference>
<dbReference type="Pfam" id="PF00440">
    <property type="entry name" value="TetR_N"/>
    <property type="match status" value="1"/>
</dbReference>
<dbReference type="PRINTS" id="PR00455">
    <property type="entry name" value="HTHTETR"/>
</dbReference>
<dbReference type="PANTHER" id="PTHR43479:SF11">
    <property type="entry name" value="ACREF_ENVCD OPERON REPRESSOR-RELATED"/>
    <property type="match status" value="1"/>
</dbReference>
<evidence type="ECO:0000256" key="1">
    <source>
        <dbReference type="ARBA" id="ARBA00023125"/>
    </source>
</evidence>
<sequence length="172" mass="20460">MDRRAIKSREAIVQAFLYLLPRKGFDKLTVREIADQAQLNRVTFYQHYKDKYDLLEQCAKHYVDEMLKGNMNVDLKSLIHRSFLYVQKHQEELLKLSQKEVVYALLDAFKKQLRDHYLPLITGNHLEDIMMNEIHAGMATGMLQWWIHHAQDYSVEEAVNSYMILRSRLFIS</sequence>
<dbReference type="SUPFAM" id="SSF46689">
    <property type="entry name" value="Homeodomain-like"/>
    <property type="match status" value="1"/>
</dbReference>
<gene>
    <name evidence="4" type="ORF">SG0102_14260</name>
</gene>
<dbReference type="GO" id="GO:0003677">
    <property type="term" value="F:DNA binding"/>
    <property type="evidence" value="ECO:0007669"/>
    <property type="project" value="UniProtKB-UniRule"/>
</dbReference>
<dbReference type="EMBL" id="AP019309">
    <property type="protein sequence ID" value="BBH26492.1"/>
    <property type="molecule type" value="Genomic_DNA"/>
</dbReference>
<dbReference type="InterPro" id="IPR001647">
    <property type="entry name" value="HTH_TetR"/>
</dbReference>
<evidence type="ECO:0000256" key="2">
    <source>
        <dbReference type="PROSITE-ProRule" id="PRU00335"/>
    </source>
</evidence>
<keyword evidence="5" id="KW-1185">Reference proteome</keyword>
<accession>A0A3G9J7F9</accession>
<dbReference type="AlphaFoldDB" id="A0A3G9J7F9"/>
<dbReference type="InParanoid" id="A0A3G9J7F9"/>
<dbReference type="KEGG" id="ebm:SG0102_14260"/>
<evidence type="ECO:0000259" key="3">
    <source>
        <dbReference type="PROSITE" id="PS50977"/>
    </source>
</evidence>
<dbReference type="InterPro" id="IPR050624">
    <property type="entry name" value="HTH-type_Tx_Regulator"/>
</dbReference>
<dbReference type="RefSeq" id="WP_125119348.1">
    <property type="nucleotide sequence ID" value="NZ_AP019309.1"/>
</dbReference>
<keyword evidence="1 2" id="KW-0238">DNA-binding</keyword>
<feature type="DNA-binding region" description="H-T-H motif" evidence="2">
    <location>
        <begin position="29"/>
        <end position="48"/>
    </location>
</feature>
<dbReference type="PROSITE" id="PS50977">
    <property type="entry name" value="HTH_TETR_2"/>
    <property type="match status" value="1"/>
</dbReference>
<proteinExistence type="predicted"/>